<keyword evidence="12" id="KW-1185">Reference proteome</keyword>
<dbReference type="PIRSF" id="PIRSF035805">
    <property type="entry name" value="TK_cell"/>
    <property type="match status" value="1"/>
</dbReference>
<dbReference type="SUPFAM" id="SSF57716">
    <property type="entry name" value="Glucocorticoid receptor-like (DNA-binding domain)"/>
    <property type="match status" value="1"/>
</dbReference>
<name>A0ABX9QBA1_9BACT</name>
<feature type="binding site" evidence="8">
    <location>
        <begin position="16"/>
        <end position="23"/>
    </location>
    <ligand>
        <name>ATP</name>
        <dbReference type="ChEBI" id="CHEBI:30616"/>
    </ligand>
</feature>
<evidence type="ECO:0000256" key="6">
    <source>
        <dbReference type="ARBA" id="ARBA00022777"/>
    </source>
</evidence>
<keyword evidence="5 8" id="KW-0547">Nucleotide-binding</keyword>
<dbReference type="InterPro" id="IPR027417">
    <property type="entry name" value="P-loop_NTPase"/>
</dbReference>
<dbReference type="PANTHER" id="PTHR11441:SF0">
    <property type="entry name" value="THYMIDINE KINASE, CYTOSOLIC"/>
    <property type="match status" value="1"/>
</dbReference>
<comment type="subcellular location">
    <subcellularLocation>
        <location evidence="8">Cytoplasm</location>
    </subcellularLocation>
</comment>
<dbReference type="EC" id="2.7.1.21" evidence="2 8"/>
<feature type="binding site" evidence="8">
    <location>
        <begin position="89"/>
        <end position="92"/>
    </location>
    <ligand>
        <name>ATP</name>
        <dbReference type="ChEBI" id="CHEBI:30616"/>
    </ligand>
</feature>
<dbReference type="Gene3D" id="3.40.50.300">
    <property type="entry name" value="P-loop containing nucleotide triphosphate hydrolases"/>
    <property type="match status" value="1"/>
</dbReference>
<comment type="subunit">
    <text evidence="8">Homotetramer.</text>
</comment>
<keyword evidence="3 8" id="KW-0237">DNA synthesis</keyword>
<keyword evidence="8" id="KW-0862">Zinc</keyword>
<keyword evidence="8" id="KW-0479">Metal-binding</keyword>
<dbReference type="PANTHER" id="PTHR11441">
    <property type="entry name" value="THYMIDINE KINASE"/>
    <property type="match status" value="1"/>
</dbReference>
<reference evidence="11 12" key="1">
    <citation type="submission" date="2018-09" db="EMBL/GenBank/DDBJ databases">
        <authorList>
            <person name="Livingstone P.G."/>
            <person name="Whitworth D.E."/>
        </authorList>
    </citation>
    <scope>NUCLEOTIDE SEQUENCE [LARGE SCALE GENOMIC DNA]</scope>
    <source>
        <strain evidence="11 12">CA031B</strain>
    </source>
</reference>
<keyword evidence="4 8" id="KW-0808">Transferase</keyword>
<comment type="caution">
    <text evidence="11">The sequence shown here is derived from an EMBL/GenBank/DDBJ whole genome shotgun (WGS) entry which is preliminary data.</text>
</comment>
<evidence type="ECO:0000256" key="1">
    <source>
        <dbReference type="ARBA" id="ARBA00007587"/>
    </source>
</evidence>
<feature type="binding site" evidence="8">
    <location>
        <position position="178"/>
    </location>
    <ligand>
        <name>Zn(2+)</name>
        <dbReference type="ChEBI" id="CHEBI:29105"/>
    </ligand>
</feature>
<evidence type="ECO:0000313" key="11">
    <source>
        <dbReference type="EMBL" id="RKH97945.1"/>
    </source>
</evidence>
<keyword evidence="7 8" id="KW-0067">ATP-binding</keyword>
<feature type="active site" description="Proton acceptor" evidence="8">
    <location>
        <position position="90"/>
    </location>
</feature>
<dbReference type="HAMAP" id="MF_00124">
    <property type="entry name" value="Thymidine_kinase"/>
    <property type="match status" value="1"/>
</dbReference>
<evidence type="ECO:0000313" key="12">
    <source>
        <dbReference type="Proteomes" id="UP000278907"/>
    </source>
</evidence>
<evidence type="ECO:0000256" key="3">
    <source>
        <dbReference type="ARBA" id="ARBA00022634"/>
    </source>
</evidence>
<organism evidence="11 12">
    <name type="scientific">Corallococcus praedator</name>
    <dbReference type="NCBI Taxonomy" id="2316724"/>
    <lineage>
        <taxon>Bacteria</taxon>
        <taxon>Pseudomonadati</taxon>
        <taxon>Myxococcota</taxon>
        <taxon>Myxococcia</taxon>
        <taxon>Myxococcales</taxon>
        <taxon>Cystobacterineae</taxon>
        <taxon>Myxococcaceae</taxon>
        <taxon>Corallococcus</taxon>
    </lineage>
</organism>
<dbReference type="Pfam" id="PF00265">
    <property type="entry name" value="TK"/>
    <property type="match status" value="1"/>
</dbReference>
<evidence type="ECO:0000256" key="4">
    <source>
        <dbReference type="ARBA" id="ARBA00022679"/>
    </source>
</evidence>
<comment type="similarity">
    <text evidence="1 8 10">Belongs to the thymidine kinase family.</text>
</comment>
<keyword evidence="8" id="KW-0963">Cytoplasm</keyword>
<dbReference type="Proteomes" id="UP000278907">
    <property type="component" value="Unassembled WGS sequence"/>
</dbReference>
<dbReference type="SUPFAM" id="SSF52540">
    <property type="entry name" value="P-loop containing nucleoside triphosphate hydrolases"/>
    <property type="match status" value="1"/>
</dbReference>
<sequence length="199" mass="22343">MHQFPKDIGWIEVICGSMFSGKTEELIRRVKRALYGRQKVRVFKPRIDTRYDETQVVSHSQLKLTSIPVERAEEIFRHLPSDIQVVGIDEVQFFGGEVVQVCEALAQKGVRVICAGLDQDYQGRPFEPMPQLMAVAEYVTKELAICAVCGNPANRSQRIIGSGERVVVGAAGEYEPRCRKCHVPEPTEASPPQTLKLFD</sequence>
<dbReference type="Gene3D" id="3.30.60.20">
    <property type="match status" value="1"/>
</dbReference>
<keyword evidence="6 8" id="KW-0418">Kinase</keyword>
<feature type="binding site" evidence="8">
    <location>
        <position position="146"/>
    </location>
    <ligand>
        <name>Zn(2+)</name>
        <dbReference type="ChEBI" id="CHEBI:29105"/>
    </ligand>
</feature>
<feature type="binding site" evidence="8">
    <location>
        <position position="149"/>
    </location>
    <ligand>
        <name>Zn(2+)</name>
        <dbReference type="ChEBI" id="CHEBI:29105"/>
    </ligand>
</feature>
<evidence type="ECO:0000256" key="9">
    <source>
        <dbReference type="RuleBase" id="RU000544"/>
    </source>
</evidence>
<evidence type="ECO:0000256" key="8">
    <source>
        <dbReference type="HAMAP-Rule" id="MF_00124"/>
    </source>
</evidence>
<protein>
    <recommendedName>
        <fullName evidence="2 8">Thymidine kinase</fullName>
        <ecNumber evidence="2 8">2.7.1.21</ecNumber>
    </recommendedName>
</protein>
<dbReference type="InterPro" id="IPR001267">
    <property type="entry name" value="Thymidine_kinase"/>
</dbReference>
<dbReference type="NCBIfam" id="NF003296">
    <property type="entry name" value="PRK04296.1-1"/>
    <property type="match status" value="1"/>
</dbReference>
<gene>
    <name evidence="8" type="primary">tdk</name>
    <name evidence="11" type="ORF">D7Y13_29235</name>
</gene>
<proteinExistence type="inferred from homology"/>
<dbReference type="GO" id="GO:0004797">
    <property type="term" value="F:thymidine kinase activity"/>
    <property type="evidence" value="ECO:0007669"/>
    <property type="project" value="UniProtKB-EC"/>
</dbReference>
<comment type="catalytic activity">
    <reaction evidence="8 9">
        <text>thymidine + ATP = dTMP + ADP + H(+)</text>
        <dbReference type="Rhea" id="RHEA:19129"/>
        <dbReference type="ChEBI" id="CHEBI:15378"/>
        <dbReference type="ChEBI" id="CHEBI:17748"/>
        <dbReference type="ChEBI" id="CHEBI:30616"/>
        <dbReference type="ChEBI" id="CHEBI:63528"/>
        <dbReference type="ChEBI" id="CHEBI:456216"/>
        <dbReference type="EC" id="2.7.1.21"/>
    </reaction>
</comment>
<dbReference type="RefSeq" id="WP_120532118.1">
    <property type="nucleotide sequence ID" value="NZ_RAWI01000288.1"/>
</dbReference>
<dbReference type="EMBL" id="RAWI01000288">
    <property type="protein sequence ID" value="RKH97945.1"/>
    <property type="molecule type" value="Genomic_DNA"/>
</dbReference>
<evidence type="ECO:0000256" key="2">
    <source>
        <dbReference type="ARBA" id="ARBA00012118"/>
    </source>
</evidence>
<evidence type="ECO:0000256" key="7">
    <source>
        <dbReference type="ARBA" id="ARBA00022840"/>
    </source>
</evidence>
<evidence type="ECO:0000256" key="5">
    <source>
        <dbReference type="ARBA" id="ARBA00022741"/>
    </source>
</evidence>
<feature type="binding site" evidence="8">
    <location>
        <position position="181"/>
    </location>
    <ligand>
        <name>Zn(2+)</name>
        <dbReference type="ChEBI" id="CHEBI:29105"/>
    </ligand>
</feature>
<evidence type="ECO:0000256" key="10">
    <source>
        <dbReference type="RuleBase" id="RU004165"/>
    </source>
</evidence>
<accession>A0ABX9QBA1</accession>